<evidence type="ECO:0000256" key="1">
    <source>
        <dbReference type="ARBA" id="ARBA00022729"/>
    </source>
</evidence>
<protein>
    <submittedName>
        <fullName evidence="4">Autotransporter-associated beta strand repeat-containing protein</fullName>
    </submittedName>
</protein>
<dbReference type="RefSeq" id="WP_407986891.1">
    <property type="nucleotide sequence ID" value="NZ_AP035881.2"/>
</dbReference>
<dbReference type="NCBIfam" id="TIGR02601">
    <property type="entry name" value="autotrns_rpt"/>
    <property type="match status" value="1"/>
</dbReference>
<dbReference type="InterPro" id="IPR013425">
    <property type="entry name" value="Autotrns_rpt"/>
</dbReference>
<dbReference type="SUPFAM" id="SSF51126">
    <property type="entry name" value="Pectin lyase-like"/>
    <property type="match status" value="1"/>
</dbReference>
<gene>
    <name evidence="4" type="ORF">KCMC57_06590</name>
</gene>
<evidence type="ECO:0000313" key="4">
    <source>
        <dbReference type="EMBL" id="BFP44291.1"/>
    </source>
</evidence>
<proteinExistence type="predicted"/>
<dbReference type="InterPro" id="IPR011050">
    <property type="entry name" value="Pectin_lyase_fold/virulence"/>
</dbReference>
<organism evidence="4">
    <name type="scientific">Kitasatospora sp. CMC57</name>
    <dbReference type="NCBI Taxonomy" id="3231513"/>
    <lineage>
        <taxon>Bacteria</taxon>
        <taxon>Bacillati</taxon>
        <taxon>Actinomycetota</taxon>
        <taxon>Actinomycetes</taxon>
        <taxon>Kitasatosporales</taxon>
        <taxon>Streptomycetaceae</taxon>
        <taxon>Kitasatospora</taxon>
    </lineage>
</organism>
<name>A0AB33JS53_9ACTN</name>
<dbReference type="AlphaFoldDB" id="A0AB33JS53"/>
<keyword evidence="1 3" id="KW-0732">Signal</keyword>
<evidence type="ECO:0000256" key="2">
    <source>
        <dbReference type="SAM" id="Phobius"/>
    </source>
</evidence>
<reference evidence="4" key="1">
    <citation type="submission" date="2024-07" db="EMBL/GenBank/DDBJ databases">
        <title>Complete genome sequences of cellulolytic bacteria, Kitasatospora sp. CMC57 and Streptomyces sp. CMC78, isolated from Japanese agricultural soil.</title>
        <authorList>
            <person name="Hashimoto T."/>
            <person name="Ito M."/>
            <person name="Iwamoto M."/>
            <person name="Fukahori D."/>
            <person name="Shoda T."/>
            <person name="Sakoda M."/>
            <person name="Morohoshi T."/>
            <person name="Mitsuboshi M."/>
            <person name="Nishizawa T."/>
        </authorList>
    </citation>
    <scope>NUCLEOTIDE SEQUENCE</scope>
    <source>
        <strain evidence="4">CMC57</strain>
    </source>
</reference>
<sequence>MKARQYARLLAALVVLAGPVAGSGTAAADGPTDITATVLAGRDVMLNGDSVINLPAGTSTYTGVLSGTGTLRVRGNGVLILTKDSDFQLPESRRRQTVSVTPGSPAFTTVTNPDPPAVIVEAGATLQYGTGSGPAGVIGHYPYQTPGFQLNADNIQVDGTLRLSAVRQLNLGTISGSGLLTQPRFLWGDLDLAGTHPFSGLIDNGTGMHFGKAEYPLELPNVRKVLNQGSAIVSAMTNRTLTLRQDFYQRQYGSDINFHTWRDGKVVMTGVYSYSDQGPDTDPSLSDPAVNLRKIPHDLNTRGINIEGAHVQWGDGSTARFFLPATAANSYINLHANQHGNGSLAFDYNGPVTLGTPISGGQFHQSLDTPATGTVTLNPTPGNAVTFAAPQNYHGTTAIGRGATLLLGTGAAGADGALLSGPDDRITDDGALVTRNATTAVTLANISGAGSFTQSGPAAVTLTGGLSYTGRTTVAGGVLALAGGTLRASEGIGLTGPKAVLDLTKAGEQTVRNLSGVAGATVTAGRLTLDNSQDTEYAGGLVATGPVTKTGGSALTLSGPGRSTGWEVAAGTVRMAAATLTGDAQVRSGTTFGGTGVVKGALGNAGTVAATSVTVEGDYHQDPAGRLSLGGPAALRVTGQVTLAGKLTLDAFSGSGLTLIDHTGAGPVSGTFTDLPEGAEVKAVGRTYRISYRGGDGNDVVLVTGPAAATATGDSAAGVAAPVVADRGGPSLLGWAAGAVCTVLVAVLLLLRRRRRRPARRSHRRR</sequence>
<feature type="transmembrane region" description="Helical" evidence="2">
    <location>
        <begin position="732"/>
        <end position="751"/>
    </location>
</feature>
<evidence type="ECO:0000256" key="3">
    <source>
        <dbReference type="SAM" id="SignalP"/>
    </source>
</evidence>
<keyword evidence="2" id="KW-0812">Transmembrane</keyword>
<feature type="chain" id="PRO_5044276467" evidence="3">
    <location>
        <begin position="29"/>
        <end position="766"/>
    </location>
</feature>
<keyword evidence="2" id="KW-0472">Membrane</keyword>
<dbReference type="EMBL" id="AP035881">
    <property type="protein sequence ID" value="BFP44291.1"/>
    <property type="molecule type" value="Genomic_DNA"/>
</dbReference>
<accession>A0AB33JS53</accession>
<keyword evidence="2" id="KW-1133">Transmembrane helix</keyword>
<feature type="signal peptide" evidence="3">
    <location>
        <begin position="1"/>
        <end position="28"/>
    </location>
</feature>